<comment type="similarity">
    <text evidence="1 4">Belongs to the short-chain dehydrogenases/reductases (SDR) family.</text>
</comment>
<evidence type="ECO:0000256" key="2">
    <source>
        <dbReference type="ARBA" id="ARBA00022857"/>
    </source>
</evidence>
<reference evidence="5 6" key="1">
    <citation type="journal article" date="2021" name="Nat. Commun.">
        <title>Genetic determinants of endophytism in the Arabidopsis root mycobiome.</title>
        <authorList>
            <person name="Mesny F."/>
            <person name="Miyauchi S."/>
            <person name="Thiergart T."/>
            <person name="Pickel B."/>
            <person name="Atanasova L."/>
            <person name="Karlsson M."/>
            <person name="Huettel B."/>
            <person name="Barry K.W."/>
            <person name="Haridas S."/>
            <person name="Chen C."/>
            <person name="Bauer D."/>
            <person name="Andreopoulos W."/>
            <person name="Pangilinan J."/>
            <person name="LaButti K."/>
            <person name="Riley R."/>
            <person name="Lipzen A."/>
            <person name="Clum A."/>
            <person name="Drula E."/>
            <person name="Henrissat B."/>
            <person name="Kohler A."/>
            <person name="Grigoriev I.V."/>
            <person name="Martin F.M."/>
            <person name="Hacquard S."/>
        </authorList>
    </citation>
    <scope>NUCLEOTIDE SEQUENCE [LARGE SCALE GENOMIC DNA]</scope>
    <source>
        <strain evidence="5 6">MPI-SDFR-AT-0080</strain>
    </source>
</reference>
<evidence type="ECO:0008006" key="7">
    <source>
        <dbReference type="Google" id="ProtNLM"/>
    </source>
</evidence>
<dbReference type="EMBL" id="JAGTJR010000046">
    <property type="protein sequence ID" value="KAH7030023.1"/>
    <property type="molecule type" value="Genomic_DNA"/>
</dbReference>
<proteinExistence type="inferred from homology"/>
<dbReference type="InterPro" id="IPR036291">
    <property type="entry name" value="NAD(P)-bd_dom_sf"/>
</dbReference>
<dbReference type="InterPro" id="IPR002347">
    <property type="entry name" value="SDR_fam"/>
</dbReference>
<dbReference type="PRINTS" id="PR00080">
    <property type="entry name" value="SDRFAMILY"/>
</dbReference>
<dbReference type="PANTHER" id="PTHR43963">
    <property type="entry name" value="CARBONYL REDUCTASE 1-RELATED"/>
    <property type="match status" value="1"/>
</dbReference>
<evidence type="ECO:0000256" key="4">
    <source>
        <dbReference type="RuleBase" id="RU000363"/>
    </source>
</evidence>
<comment type="caution">
    <text evidence="5">The sequence shown here is derived from an EMBL/GenBank/DDBJ whole genome shotgun (WGS) entry which is preliminary data.</text>
</comment>
<keyword evidence="3" id="KW-0560">Oxidoreductase</keyword>
<dbReference type="SUPFAM" id="SSF51735">
    <property type="entry name" value="NAD(P)-binding Rossmann-fold domains"/>
    <property type="match status" value="1"/>
</dbReference>
<gene>
    <name evidence="5" type="ORF">B0J12DRAFT_322971</name>
</gene>
<evidence type="ECO:0000256" key="1">
    <source>
        <dbReference type="ARBA" id="ARBA00006484"/>
    </source>
</evidence>
<evidence type="ECO:0000313" key="6">
    <source>
        <dbReference type="Proteomes" id="UP000774617"/>
    </source>
</evidence>
<organism evidence="5 6">
    <name type="scientific">Macrophomina phaseolina</name>
    <dbReference type="NCBI Taxonomy" id="35725"/>
    <lineage>
        <taxon>Eukaryota</taxon>
        <taxon>Fungi</taxon>
        <taxon>Dikarya</taxon>
        <taxon>Ascomycota</taxon>
        <taxon>Pezizomycotina</taxon>
        <taxon>Dothideomycetes</taxon>
        <taxon>Dothideomycetes incertae sedis</taxon>
        <taxon>Botryosphaeriales</taxon>
        <taxon>Botryosphaeriaceae</taxon>
        <taxon>Macrophomina</taxon>
    </lineage>
</organism>
<evidence type="ECO:0000256" key="3">
    <source>
        <dbReference type="ARBA" id="ARBA00023002"/>
    </source>
</evidence>
<evidence type="ECO:0000313" key="5">
    <source>
        <dbReference type="EMBL" id="KAH7030023.1"/>
    </source>
</evidence>
<dbReference type="PRINTS" id="PR00081">
    <property type="entry name" value="GDHRDH"/>
</dbReference>
<keyword evidence="6" id="KW-1185">Reference proteome</keyword>
<dbReference type="Pfam" id="PF00106">
    <property type="entry name" value="adh_short"/>
    <property type="match status" value="1"/>
</dbReference>
<accession>A0ABQ8FVX4</accession>
<keyword evidence="2" id="KW-0521">NADP</keyword>
<name>A0ABQ8FVX4_9PEZI</name>
<dbReference type="Proteomes" id="UP000774617">
    <property type="component" value="Unassembled WGS sequence"/>
</dbReference>
<sequence>MPPQTRVAVVTGANKGIGLAIVRNLALAYPASALSRASAAPLLIYLTARSPTRGAAAVASLQADPALVSARVLAPQGGPVALAFHALDISAPASIAAFAALLARDHAGAVDLVVNNAGIALDGFDARVARDTLRTNYFGTLDVVAALLPLVAKAAAVPPGRVVNVASMAGALGRYPPALQQRFREAAAAGGGAAAFEHAVGPTNAIMDEFVGAVERGEHERLGFPSAAYAVSKAGLIGATGAVALWEKAQAEKEGRPARVVNSCCPGWVNTDMTKGRGTKSVDEGAKTPVLLALGDVDGVVGEFWQDEKVKEW</sequence>
<dbReference type="Gene3D" id="3.40.50.720">
    <property type="entry name" value="NAD(P)-binding Rossmann-like Domain"/>
    <property type="match status" value="1"/>
</dbReference>
<dbReference type="PANTHER" id="PTHR43963:SF6">
    <property type="entry name" value="CHAIN DEHYDROGENASE FAMILY PROTEIN, PUTATIVE (AFU_ORTHOLOGUE AFUA_3G15350)-RELATED"/>
    <property type="match status" value="1"/>
</dbReference>
<protein>
    <recommendedName>
        <fullName evidence="7">Short-chain dehydrogenase/reductase SDR</fullName>
    </recommendedName>
</protein>